<dbReference type="PANTHER" id="PTHR37309">
    <property type="entry name" value="SLR0284 PROTEIN"/>
    <property type="match status" value="1"/>
</dbReference>
<sequence>MRFLTWLLTNAVALAVALWLVPGIWLGGPTSGSEEIKHKLWRLIVVALILGIVNYLVKPVMKVLSIPFIILTLGLFLLVINAAMLGLTAWILSGTDVGFHVDGFWAAVLGGLIIAVVGAVVRRALEDER</sequence>
<name>A0ABV3ST58_9ACTN</name>
<feature type="transmembrane region" description="Helical" evidence="1">
    <location>
        <begin position="69"/>
        <end position="92"/>
    </location>
</feature>
<proteinExistence type="predicted"/>
<dbReference type="Proteomes" id="UP001556631">
    <property type="component" value="Unassembled WGS sequence"/>
</dbReference>
<reference evidence="2 3" key="1">
    <citation type="submission" date="2024-07" db="EMBL/GenBank/DDBJ databases">
        <authorList>
            <person name="Lee S."/>
            <person name="Kang M."/>
        </authorList>
    </citation>
    <scope>NUCLEOTIDE SEQUENCE [LARGE SCALE GENOMIC DNA]</scope>
    <source>
        <strain evidence="2 3">DS6</strain>
    </source>
</reference>
<keyword evidence="1" id="KW-1133">Transmembrane helix</keyword>
<organism evidence="2 3">
    <name type="scientific">Nocardioides eburneus</name>
    <dbReference type="NCBI Taxonomy" id="3231482"/>
    <lineage>
        <taxon>Bacteria</taxon>
        <taxon>Bacillati</taxon>
        <taxon>Actinomycetota</taxon>
        <taxon>Actinomycetes</taxon>
        <taxon>Propionibacteriales</taxon>
        <taxon>Nocardioidaceae</taxon>
        <taxon>Nocardioides</taxon>
    </lineage>
</organism>
<keyword evidence="3" id="KW-1185">Reference proteome</keyword>
<dbReference type="InterPro" id="IPR007165">
    <property type="entry name" value="Phage_holin_4_2"/>
</dbReference>
<feature type="transmembrane region" description="Helical" evidence="1">
    <location>
        <begin position="104"/>
        <end position="125"/>
    </location>
</feature>
<accession>A0ABV3ST58</accession>
<feature type="transmembrane region" description="Helical" evidence="1">
    <location>
        <begin position="40"/>
        <end position="57"/>
    </location>
</feature>
<protein>
    <submittedName>
        <fullName evidence="2">Phage holin family protein</fullName>
    </submittedName>
</protein>
<keyword evidence="1" id="KW-0812">Transmembrane</keyword>
<dbReference type="PANTHER" id="PTHR37309:SF1">
    <property type="entry name" value="SLR0284 PROTEIN"/>
    <property type="match status" value="1"/>
</dbReference>
<evidence type="ECO:0000313" key="3">
    <source>
        <dbReference type="Proteomes" id="UP001556631"/>
    </source>
</evidence>
<keyword evidence="1" id="KW-0472">Membrane</keyword>
<dbReference type="RefSeq" id="WP_367990579.1">
    <property type="nucleotide sequence ID" value="NZ_JBFPJR010000001.1"/>
</dbReference>
<evidence type="ECO:0000256" key="1">
    <source>
        <dbReference type="SAM" id="Phobius"/>
    </source>
</evidence>
<feature type="transmembrane region" description="Helical" evidence="1">
    <location>
        <begin position="7"/>
        <end position="28"/>
    </location>
</feature>
<dbReference type="Pfam" id="PF04020">
    <property type="entry name" value="Phage_holin_4_2"/>
    <property type="match status" value="1"/>
</dbReference>
<dbReference type="EMBL" id="JBFPJR010000001">
    <property type="protein sequence ID" value="MEX0426028.1"/>
    <property type="molecule type" value="Genomic_DNA"/>
</dbReference>
<comment type="caution">
    <text evidence="2">The sequence shown here is derived from an EMBL/GenBank/DDBJ whole genome shotgun (WGS) entry which is preliminary data.</text>
</comment>
<evidence type="ECO:0000313" key="2">
    <source>
        <dbReference type="EMBL" id="MEX0426028.1"/>
    </source>
</evidence>
<gene>
    <name evidence="2" type="ORF">AB3X52_00225</name>
</gene>